<feature type="region of interest" description="Disordered" evidence="1">
    <location>
        <begin position="1"/>
        <end position="74"/>
    </location>
</feature>
<dbReference type="PRINTS" id="PR01217">
    <property type="entry name" value="PRICHEXTENSN"/>
</dbReference>
<sequence>METQDPRPRRLFRLPTIARPTAPVPIPNPAPAPEPRPPMVWLPSVRPPAGPLQQPQSQEPTPRPSAVVSPAARGAAPIAQVPAVGATLPVAPTSLVPSSPTPRASAPIPSATFATARVPSPIQPPKTIQPIVEPLPQSPKPKSTAPPPSALTILPSQLKSQGELEQKIPTDVLQKDVVVRKTIGKKEVSKENKTKEMVKSSCKNILDLEEVGMRVITISGENRGAFMKVIQSASKKHEVVHRNENPKTESHGNDWENSTSSDEAVGNLKKDKSHKGKVTSSMPMRAFVNSNVQSINNSILYNSSCTHNDPGVHLDFSSN</sequence>
<comment type="caution">
    <text evidence="2">The sequence shown here is derived from an EMBL/GenBank/DDBJ whole genome shotgun (WGS) entry which is preliminary data.</text>
</comment>
<dbReference type="Proteomes" id="UP000811609">
    <property type="component" value="Chromosome 2"/>
</dbReference>
<accession>A0A8T1R9B1</accession>
<dbReference type="EMBL" id="CM031810">
    <property type="protein sequence ID" value="KAG6663718.1"/>
    <property type="molecule type" value="Genomic_DNA"/>
</dbReference>
<dbReference type="OrthoDB" id="1939627at2759"/>
<keyword evidence="3" id="KW-1185">Reference proteome</keyword>
<feature type="compositionally biased region" description="Pro residues" evidence="1">
    <location>
        <begin position="136"/>
        <end position="147"/>
    </location>
</feature>
<evidence type="ECO:0000313" key="2">
    <source>
        <dbReference type="EMBL" id="KAG6663718.1"/>
    </source>
</evidence>
<feature type="compositionally biased region" description="Pro residues" evidence="1">
    <location>
        <begin position="22"/>
        <end position="50"/>
    </location>
</feature>
<dbReference type="AlphaFoldDB" id="A0A8T1R9B1"/>
<reference evidence="2" key="1">
    <citation type="submission" date="2020-12" db="EMBL/GenBank/DDBJ databases">
        <title>WGS assembly of Carya illinoinensis cv. Pawnee.</title>
        <authorList>
            <person name="Platts A."/>
            <person name="Shu S."/>
            <person name="Wright S."/>
            <person name="Barry K."/>
            <person name="Edger P."/>
            <person name="Pires J.C."/>
            <person name="Schmutz J."/>
        </authorList>
    </citation>
    <scope>NUCLEOTIDE SEQUENCE</scope>
    <source>
        <tissue evidence="2">Leaf</tissue>
    </source>
</reference>
<protein>
    <recommendedName>
        <fullName evidence="4">Vegetative cell wall protein gp1-like</fullName>
    </recommendedName>
</protein>
<evidence type="ECO:0008006" key="4">
    <source>
        <dbReference type="Google" id="ProtNLM"/>
    </source>
</evidence>
<proteinExistence type="predicted"/>
<feature type="compositionally biased region" description="Basic and acidic residues" evidence="1">
    <location>
        <begin position="237"/>
        <end position="254"/>
    </location>
</feature>
<dbReference type="PANTHER" id="PTHR33472">
    <property type="entry name" value="OS01G0106600 PROTEIN"/>
    <property type="match status" value="1"/>
</dbReference>
<feature type="region of interest" description="Disordered" evidence="1">
    <location>
        <begin position="118"/>
        <end position="147"/>
    </location>
</feature>
<name>A0A8T1R9B1_CARIL</name>
<gene>
    <name evidence="2" type="ORF">CIPAW_02G043100</name>
</gene>
<evidence type="ECO:0000313" key="3">
    <source>
        <dbReference type="Proteomes" id="UP000811609"/>
    </source>
</evidence>
<feature type="region of interest" description="Disordered" evidence="1">
    <location>
        <begin position="237"/>
        <end position="284"/>
    </location>
</feature>
<organism evidence="2 3">
    <name type="scientific">Carya illinoinensis</name>
    <name type="common">Pecan</name>
    <dbReference type="NCBI Taxonomy" id="32201"/>
    <lineage>
        <taxon>Eukaryota</taxon>
        <taxon>Viridiplantae</taxon>
        <taxon>Streptophyta</taxon>
        <taxon>Embryophyta</taxon>
        <taxon>Tracheophyta</taxon>
        <taxon>Spermatophyta</taxon>
        <taxon>Magnoliopsida</taxon>
        <taxon>eudicotyledons</taxon>
        <taxon>Gunneridae</taxon>
        <taxon>Pentapetalae</taxon>
        <taxon>rosids</taxon>
        <taxon>fabids</taxon>
        <taxon>Fagales</taxon>
        <taxon>Juglandaceae</taxon>
        <taxon>Carya</taxon>
    </lineage>
</organism>
<evidence type="ECO:0000256" key="1">
    <source>
        <dbReference type="SAM" id="MobiDB-lite"/>
    </source>
</evidence>
<dbReference type="PANTHER" id="PTHR33472:SF1">
    <property type="entry name" value="EXTENSIN-RELATED"/>
    <property type="match status" value="1"/>
</dbReference>